<dbReference type="OrthoDB" id="1446321at2"/>
<dbReference type="STRING" id="984262.SGRA_1854"/>
<dbReference type="eggNOG" id="COG3620">
    <property type="taxonomic scope" value="Bacteria"/>
</dbReference>
<dbReference type="SUPFAM" id="SSF47413">
    <property type="entry name" value="lambda repressor-like DNA-binding domains"/>
    <property type="match status" value="1"/>
</dbReference>
<evidence type="ECO:0000313" key="2">
    <source>
        <dbReference type="EMBL" id="AFC24588.1"/>
    </source>
</evidence>
<dbReference type="GO" id="GO:0003677">
    <property type="term" value="F:DNA binding"/>
    <property type="evidence" value="ECO:0007669"/>
    <property type="project" value="InterPro"/>
</dbReference>
<dbReference type="CDD" id="cd00093">
    <property type="entry name" value="HTH_XRE"/>
    <property type="match status" value="1"/>
</dbReference>
<name>H6L0Q2_SAPGL</name>
<dbReference type="PROSITE" id="PS50943">
    <property type="entry name" value="HTH_CROC1"/>
    <property type="match status" value="1"/>
</dbReference>
<dbReference type="KEGG" id="sgn:SGRA_1854"/>
<dbReference type="HOGENOM" id="CLU_066192_47_9_10"/>
<feature type="domain" description="HTH cro/C1-type" evidence="1">
    <location>
        <begin position="10"/>
        <end position="65"/>
    </location>
</feature>
<organism evidence="2 3">
    <name type="scientific">Saprospira grandis (strain Lewin)</name>
    <dbReference type="NCBI Taxonomy" id="984262"/>
    <lineage>
        <taxon>Bacteria</taxon>
        <taxon>Pseudomonadati</taxon>
        <taxon>Bacteroidota</taxon>
        <taxon>Saprospiria</taxon>
        <taxon>Saprospirales</taxon>
        <taxon>Saprospiraceae</taxon>
        <taxon>Saprospira</taxon>
    </lineage>
</organism>
<dbReference type="Gene3D" id="1.10.260.40">
    <property type="entry name" value="lambda repressor-like DNA-binding domains"/>
    <property type="match status" value="1"/>
</dbReference>
<proteinExistence type="predicted"/>
<protein>
    <submittedName>
        <fullName evidence="2">Helix-turn-helix domain protein</fullName>
    </submittedName>
</protein>
<evidence type="ECO:0000259" key="1">
    <source>
        <dbReference type="PROSITE" id="PS50943"/>
    </source>
</evidence>
<dbReference type="Pfam" id="PF01381">
    <property type="entry name" value="HTH_3"/>
    <property type="match status" value="1"/>
</dbReference>
<dbReference type="Proteomes" id="UP000007519">
    <property type="component" value="Chromosome"/>
</dbReference>
<dbReference type="AlphaFoldDB" id="H6L0Q2"/>
<reference evidence="2 3" key="1">
    <citation type="journal article" date="2012" name="Stand. Genomic Sci.">
        <title>Complete genome sequencing and analysis of Saprospira grandis str. Lewin, a predatory marine bacterium.</title>
        <authorList>
            <person name="Saw J.H."/>
            <person name="Yuryev A."/>
            <person name="Kanbe M."/>
            <person name="Hou S."/>
            <person name="Young A.G."/>
            <person name="Aizawa S."/>
            <person name="Alam M."/>
        </authorList>
    </citation>
    <scope>NUCLEOTIDE SEQUENCE [LARGE SCALE GENOMIC DNA]</scope>
    <source>
        <strain evidence="2 3">Lewin</strain>
    </source>
</reference>
<dbReference type="InterPro" id="IPR010982">
    <property type="entry name" value="Lambda_DNA-bd_dom_sf"/>
</dbReference>
<dbReference type="SMART" id="SM00530">
    <property type="entry name" value="HTH_XRE"/>
    <property type="match status" value="1"/>
</dbReference>
<dbReference type="InterPro" id="IPR001387">
    <property type="entry name" value="Cro/C1-type_HTH"/>
</dbReference>
<sequence>MEWIHLAKQLKSRRKQLKLTQEELAEIAGVSLRALKQLELGKANPTLRTLFLVGDTMGLRLNFEIRTIDSDAKSDSFI</sequence>
<dbReference type="EMBL" id="CP002831">
    <property type="protein sequence ID" value="AFC24588.1"/>
    <property type="molecule type" value="Genomic_DNA"/>
</dbReference>
<accession>H6L0Q2</accession>
<keyword evidence="3" id="KW-1185">Reference proteome</keyword>
<dbReference type="RefSeq" id="WP_015692213.1">
    <property type="nucleotide sequence ID" value="NC_016940.1"/>
</dbReference>
<evidence type="ECO:0000313" key="3">
    <source>
        <dbReference type="Proteomes" id="UP000007519"/>
    </source>
</evidence>
<gene>
    <name evidence="2" type="ordered locus">SGRA_1854</name>
</gene>